<evidence type="ECO:0000256" key="1">
    <source>
        <dbReference type="ARBA" id="ARBA00004651"/>
    </source>
</evidence>
<gene>
    <name evidence="10" type="ORF">JF922_18380</name>
</gene>
<evidence type="ECO:0000256" key="7">
    <source>
        <dbReference type="ARBA" id="ARBA00023136"/>
    </source>
</evidence>
<dbReference type="InterPro" id="IPR050297">
    <property type="entry name" value="LipidA_mod_glycosyltrf_83"/>
</dbReference>
<evidence type="ECO:0000256" key="8">
    <source>
        <dbReference type="SAM" id="Phobius"/>
    </source>
</evidence>
<dbReference type="GO" id="GO:0009103">
    <property type="term" value="P:lipopolysaccharide biosynthetic process"/>
    <property type="evidence" value="ECO:0007669"/>
    <property type="project" value="UniProtKB-ARBA"/>
</dbReference>
<dbReference type="Pfam" id="PF13231">
    <property type="entry name" value="PMT_2"/>
    <property type="match status" value="1"/>
</dbReference>
<keyword evidence="11" id="KW-1185">Reference proteome</keyword>
<sequence length="495" mass="54171">MASKTVFGRQPPQPAAVLLFAGAAAAVIALHLATNGTLGFHTDELYYLDCGWHPALGYVDFPPIVPLLARLETGLHGVNPWNLRVLPTLLGGFMVVLSGAYVRRLGGSLRLQALALLIAITAPYLLGANWVFQTVTFDEATWMVSLYWFLCLVIDPRPRYWIYLGLTLGIGLEVKYTIVGLIAGIAVAVFFTPRLRAKLRTKYPWIAGAIALLIWAPNLVWQFAEGLPTLAYIANHGGSGGGPLANAIVIVVYLFFLLPLWLFGLVTLFRSPLLRPIGIACTLPLVLFLFVGKSYYAVGTVPIVLAQGLMAVGRLRRPRLRSSVQVAVVIAAALEFVVFAQVTLPITPPSRLHAAGLDAKNELFADSVGWDDIARQVQTIYGDLPDGERNGTIIISAYYGVPGALRIYGDPKRIPVVVSPQLSDWYWLPGNLNATDALMVDYQPSDVAWMCESPRLVAHLSVPYHVQGLEQGAPVTFCHLNAPVQQVWRRLRNFS</sequence>
<feature type="transmembrane region" description="Helical" evidence="8">
    <location>
        <begin position="324"/>
        <end position="344"/>
    </location>
</feature>
<keyword evidence="2" id="KW-1003">Cell membrane</keyword>
<evidence type="ECO:0000256" key="5">
    <source>
        <dbReference type="ARBA" id="ARBA00022692"/>
    </source>
</evidence>
<evidence type="ECO:0000313" key="11">
    <source>
        <dbReference type="Proteomes" id="UP000612893"/>
    </source>
</evidence>
<dbReference type="Proteomes" id="UP000612893">
    <property type="component" value="Unassembled WGS sequence"/>
</dbReference>
<keyword evidence="5 8" id="KW-0812">Transmembrane</keyword>
<dbReference type="PANTHER" id="PTHR33908">
    <property type="entry name" value="MANNOSYLTRANSFERASE YKCB-RELATED"/>
    <property type="match status" value="1"/>
</dbReference>
<dbReference type="GO" id="GO:0016763">
    <property type="term" value="F:pentosyltransferase activity"/>
    <property type="evidence" value="ECO:0007669"/>
    <property type="project" value="TreeGrafter"/>
</dbReference>
<dbReference type="InterPro" id="IPR038731">
    <property type="entry name" value="RgtA/B/C-like"/>
</dbReference>
<organism evidence="10 11">
    <name type="scientific">Candidatus Nephthysia bennettiae</name>
    <dbReference type="NCBI Taxonomy" id="3127016"/>
    <lineage>
        <taxon>Bacteria</taxon>
        <taxon>Bacillati</taxon>
        <taxon>Candidatus Dormiibacterota</taxon>
        <taxon>Candidatus Dormibacteria</taxon>
        <taxon>Candidatus Dormibacterales</taxon>
        <taxon>Candidatus Dormibacteraceae</taxon>
        <taxon>Candidatus Nephthysia</taxon>
    </lineage>
</organism>
<evidence type="ECO:0000256" key="3">
    <source>
        <dbReference type="ARBA" id="ARBA00022676"/>
    </source>
</evidence>
<keyword evidence="4" id="KW-0808">Transferase</keyword>
<keyword evidence="7 8" id="KW-0472">Membrane</keyword>
<feature type="transmembrane region" description="Helical" evidence="8">
    <location>
        <begin position="296"/>
        <end position="312"/>
    </location>
</feature>
<keyword evidence="3" id="KW-0328">Glycosyltransferase</keyword>
<reference evidence="10" key="1">
    <citation type="submission" date="2020-10" db="EMBL/GenBank/DDBJ databases">
        <title>Ca. Dormibacterota MAGs.</title>
        <authorList>
            <person name="Montgomery K."/>
        </authorList>
    </citation>
    <scope>NUCLEOTIDE SEQUENCE [LARGE SCALE GENOMIC DNA]</scope>
    <source>
        <strain evidence="10">SC8812_S17_10</strain>
    </source>
</reference>
<keyword evidence="6 8" id="KW-1133">Transmembrane helix</keyword>
<feature type="transmembrane region" description="Helical" evidence="8">
    <location>
        <begin position="160"/>
        <end position="191"/>
    </location>
</feature>
<feature type="domain" description="Glycosyltransferase RgtA/B/C/D-like" evidence="9">
    <location>
        <begin position="61"/>
        <end position="221"/>
    </location>
</feature>
<proteinExistence type="predicted"/>
<feature type="transmembrane region" description="Helical" evidence="8">
    <location>
        <begin position="81"/>
        <end position="102"/>
    </location>
</feature>
<feature type="transmembrane region" description="Helical" evidence="8">
    <location>
        <begin position="203"/>
        <end position="224"/>
    </location>
</feature>
<feature type="transmembrane region" description="Helical" evidence="8">
    <location>
        <begin position="273"/>
        <end position="290"/>
    </location>
</feature>
<evidence type="ECO:0000313" key="10">
    <source>
        <dbReference type="EMBL" id="MBJ7600031.1"/>
    </source>
</evidence>
<evidence type="ECO:0000256" key="4">
    <source>
        <dbReference type="ARBA" id="ARBA00022679"/>
    </source>
</evidence>
<evidence type="ECO:0000256" key="2">
    <source>
        <dbReference type="ARBA" id="ARBA00022475"/>
    </source>
</evidence>
<evidence type="ECO:0000259" key="9">
    <source>
        <dbReference type="Pfam" id="PF13231"/>
    </source>
</evidence>
<dbReference type="AlphaFoldDB" id="A0A934KB79"/>
<accession>A0A934KB79</accession>
<comment type="caution">
    <text evidence="10">The sequence shown here is derived from an EMBL/GenBank/DDBJ whole genome shotgun (WGS) entry which is preliminary data.</text>
</comment>
<dbReference type="GO" id="GO:0005886">
    <property type="term" value="C:plasma membrane"/>
    <property type="evidence" value="ECO:0007669"/>
    <property type="project" value="UniProtKB-SubCell"/>
</dbReference>
<comment type="subcellular location">
    <subcellularLocation>
        <location evidence="1">Cell membrane</location>
        <topology evidence="1">Multi-pass membrane protein</topology>
    </subcellularLocation>
</comment>
<dbReference type="PANTHER" id="PTHR33908:SF11">
    <property type="entry name" value="MEMBRANE PROTEIN"/>
    <property type="match status" value="1"/>
</dbReference>
<dbReference type="RefSeq" id="WP_338203708.1">
    <property type="nucleotide sequence ID" value="NZ_JAEKNR010000181.1"/>
</dbReference>
<protein>
    <submittedName>
        <fullName evidence="10">Glycosyltransferase family 39 protein</fullName>
    </submittedName>
</protein>
<dbReference type="EMBL" id="JAEKNR010000181">
    <property type="protein sequence ID" value="MBJ7600031.1"/>
    <property type="molecule type" value="Genomic_DNA"/>
</dbReference>
<feature type="transmembrane region" description="Helical" evidence="8">
    <location>
        <begin position="244"/>
        <end position="266"/>
    </location>
</feature>
<feature type="transmembrane region" description="Helical" evidence="8">
    <location>
        <begin position="114"/>
        <end position="132"/>
    </location>
</feature>
<evidence type="ECO:0000256" key="6">
    <source>
        <dbReference type="ARBA" id="ARBA00022989"/>
    </source>
</evidence>
<name>A0A934KB79_9BACT</name>